<dbReference type="AlphaFoldDB" id="A0A8J3JTT2"/>
<dbReference type="PANTHER" id="PTHR32120">
    <property type="entry name" value="SMALL RIBOSOMAL SUBUNIT BIOGENESIS GTPASE RSGA"/>
    <property type="match status" value="1"/>
</dbReference>
<dbReference type="PROSITE" id="PS50936">
    <property type="entry name" value="ENGC_GTPASE"/>
    <property type="match status" value="1"/>
</dbReference>
<feature type="binding site" evidence="10">
    <location>
        <begin position="151"/>
        <end position="154"/>
    </location>
    <ligand>
        <name>GTP</name>
        <dbReference type="ChEBI" id="CHEBI:37565"/>
    </ligand>
</feature>
<accession>A0A8J3JTT2</accession>
<organism evidence="14 15">
    <name type="scientific">Catellatospora chokoriensis</name>
    <dbReference type="NCBI Taxonomy" id="310353"/>
    <lineage>
        <taxon>Bacteria</taxon>
        <taxon>Bacillati</taxon>
        <taxon>Actinomycetota</taxon>
        <taxon>Actinomycetes</taxon>
        <taxon>Micromonosporales</taxon>
        <taxon>Micromonosporaceae</taxon>
        <taxon>Catellatospora</taxon>
    </lineage>
</organism>
<evidence type="ECO:0000256" key="1">
    <source>
        <dbReference type="ARBA" id="ARBA00022490"/>
    </source>
</evidence>
<feature type="binding site" evidence="10">
    <location>
        <position position="284"/>
    </location>
    <ligand>
        <name>Zn(2+)</name>
        <dbReference type="ChEBI" id="CHEBI:29105"/>
    </ligand>
</feature>
<keyword evidence="15" id="KW-1185">Reference proteome</keyword>
<dbReference type="EC" id="3.6.1.-" evidence="10"/>
<keyword evidence="2 10" id="KW-0690">Ribosome biogenesis</keyword>
<feature type="binding site" evidence="10">
    <location>
        <position position="291"/>
    </location>
    <ligand>
        <name>Zn(2+)</name>
        <dbReference type="ChEBI" id="CHEBI:29105"/>
    </ligand>
</feature>
<evidence type="ECO:0000256" key="5">
    <source>
        <dbReference type="ARBA" id="ARBA00022741"/>
    </source>
</evidence>
<dbReference type="InterPro" id="IPR010914">
    <property type="entry name" value="RsgA_GTPase_dom"/>
</dbReference>
<evidence type="ECO:0000256" key="3">
    <source>
        <dbReference type="ARBA" id="ARBA00022723"/>
    </source>
</evidence>
<dbReference type="GO" id="GO:0042274">
    <property type="term" value="P:ribosomal small subunit biogenesis"/>
    <property type="evidence" value="ECO:0007669"/>
    <property type="project" value="UniProtKB-UniRule"/>
</dbReference>
<dbReference type="Gene3D" id="1.10.40.50">
    <property type="entry name" value="Probable gtpase engc, domain 3"/>
    <property type="match status" value="1"/>
</dbReference>
<dbReference type="EMBL" id="BONG01000001">
    <property type="protein sequence ID" value="GIF86752.1"/>
    <property type="molecule type" value="Genomic_DNA"/>
</dbReference>
<dbReference type="CDD" id="cd01854">
    <property type="entry name" value="YjeQ_EngC"/>
    <property type="match status" value="1"/>
</dbReference>
<comment type="function">
    <text evidence="10">One of several proteins that assist in the late maturation steps of the functional core of the 30S ribosomal subunit. Helps release RbfA from mature subunits. May play a role in the assembly of ribosomal proteins into the subunit. Circularly permuted GTPase that catalyzes slow GTP hydrolysis, GTPase activity is stimulated by the 30S ribosomal subunit.</text>
</comment>
<dbReference type="NCBIfam" id="TIGR00157">
    <property type="entry name" value="ribosome small subunit-dependent GTPase A"/>
    <property type="match status" value="1"/>
</dbReference>
<keyword evidence="3 10" id="KW-0479">Metal-binding</keyword>
<evidence type="ECO:0000259" key="13">
    <source>
        <dbReference type="PROSITE" id="PS51721"/>
    </source>
</evidence>
<comment type="similarity">
    <text evidence="10">Belongs to the TRAFAC class YlqF/YawG GTPase family. RsgA subfamily.</text>
</comment>
<keyword evidence="8 10" id="KW-0694">RNA-binding</keyword>
<keyword evidence="1 10" id="KW-0963">Cytoplasm</keyword>
<evidence type="ECO:0000259" key="12">
    <source>
        <dbReference type="PROSITE" id="PS50936"/>
    </source>
</evidence>
<keyword evidence="5 10" id="KW-0547">Nucleotide-binding</keyword>
<name>A0A8J3JTT2_9ACTN</name>
<evidence type="ECO:0000256" key="2">
    <source>
        <dbReference type="ARBA" id="ARBA00022517"/>
    </source>
</evidence>
<evidence type="ECO:0000313" key="14">
    <source>
        <dbReference type="EMBL" id="GIF86752.1"/>
    </source>
</evidence>
<feature type="domain" description="EngC GTPase" evidence="12">
    <location>
        <begin position="112"/>
        <end position="259"/>
    </location>
</feature>
<comment type="subunit">
    <text evidence="10">Monomer. Associates with 30S ribosomal subunit, binds 16S rRNA.</text>
</comment>
<dbReference type="InterPro" id="IPR030378">
    <property type="entry name" value="G_CP_dom"/>
</dbReference>
<feature type="region of interest" description="Disordered" evidence="11">
    <location>
        <begin position="329"/>
        <end position="352"/>
    </location>
</feature>
<evidence type="ECO:0000256" key="7">
    <source>
        <dbReference type="ARBA" id="ARBA00022833"/>
    </source>
</evidence>
<evidence type="ECO:0000256" key="6">
    <source>
        <dbReference type="ARBA" id="ARBA00022801"/>
    </source>
</evidence>
<keyword evidence="7 10" id="KW-0862">Zinc</keyword>
<dbReference type="InterPro" id="IPR027417">
    <property type="entry name" value="P-loop_NTPase"/>
</dbReference>
<keyword evidence="9 10" id="KW-0342">GTP-binding</keyword>
<evidence type="ECO:0000256" key="9">
    <source>
        <dbReference type="ARBA" id="ARBA00023134"/>
    </source>
</evidence>
<comment type="cofactor">
    <cofactor evidence="10">
        <name>Zn(2+)</name>
        <dbReference type="ChEBI" id="CHEBI:29105"/>
    </cofactor>
    <text evidence="10">Binds 1 zinc ion per subunit.</text>
</comment>
<evidence type="ECO:0000256" key="11">
    <source>
        <dbReference type="SAM" id="MobiDB-lite"/>
    </source>
</evidence>
<dbReference type="PROSITE" id="PS51721">
    <property type="entry name" value="G_CP"/>
    <property type="match status" value="1"/>
</dbReference>
<evidence type="ECO:0000256" key="10">
    <source>
        <dbReference type="HAMAP-Rule" id="MF_01820"/>
    </source>
</evidence>
<protein>
    <recommendedName>
        <fullName evidence="10">Small ribosomal subunit biogenesis GTPase RsgA</fullName>
        <ecNumber evidence="10">3.6.1.-</ecNumber>
    </recommendedName>
</protein>
<feature type="domain" description="CP-type G" evidence="13">
    <location>
        <begin position="104"/>
        <end position="261"/>
    </location>
</feature>
<comment type="subcellular location">
    <subcellularLocation>
        <location evidence="10">Cytoplasm</location>
    </subcellularLocation>
</comment>
<reference evidence="14 15" key="1">
    <citation type="submission" date="2021-01" db="EMBL/GenBank/DDBJ databases">
        <title>Whole genome shotgun sequence of Catellatospora chokoriensis NBRC 107358.</title>
        <authorList>
            <person name="Komaki H."/>
            <person name="Tamura T."/>
        </authorList>
    </citation>
    <scope>NUCLEOTIDE SEQUENCE [LARGE SCALE GENOMIC DNA]</scope>
    <source>
        <strain evidence="14 15">NBRC 107358</strain>
    </source>
</reference>
<dbReference type="Gene3D" id="3.40.50.300">
    <property type="entry name" value="P-loop containing nucleotide triphosphate hydrolases"/>
    <property type="match status" value="1"/>
</dbReference>
<evidence type="ECO:0000256" key="4">
    <source>
        <dbReference type="ARBA" id="ARBA00022730"/>
    </source>
</evidence>
<dbReference type="SUPFAM" id="SSF52540">
    <property type="entry name" value="P-loop containing nucleoside triphosphate hydrolases"/>
    <property type="match status" value="1"/>
</dbReference>
<dbReference type="HAMAP" id="MF_01820">
    <property type="entry name" value="GTPase_RsgA"/>
    <property type="match status" value="1"/>
</dbReference>
<proteinExistence type="inferred from homology"/>
<dbReference type="GO" id="GO:0046872">
    <property type="term" value="F:metal ion binding"/>
    <property type="evidence" value="ECO:0007669"/>
    <property type="project" value="UniProtKB-KW"/>
</dbReference>
<dbReference type="GO" id="GO:0005525">
    <property type="term" value="F:GTP binding"/>
    <property type="evidence" value="ECO:0007669"/>
    <property type="project" value="UniProtKB-UniRule"/>
</dbReference>
<feature type="binding site" evidence="10">
    <location>
        <position position="289"/>
    </location>
    <ligand>
        <name>Zn(2+)</name>
        <dbReference type="ChEBI" id="CHEBI:29105"/>
    </ligand>
</feature>
<keyword evidence="4 10" id="KW-0699">rRNA-binding</keyword>
<dbReference type="PANTHER" id="PTHR32120:SF10">
    <property type="entry name" value="SMALL RIBOSOMAL SUBUNIT BIOGENESIS GTPASE RSGA"/>
    <property type="match status" value="1"/>
</dbReference>
<dbReference type="Pfam" id="PF03193">
    <property type="entry name" value="RsgA_GTPase"/>
    <property type="match status" value="1"/>
</dbReference>
<feature type="binding site" evidence="10">
    <location>
        <begin position="203"/>
        <end position="211"/>
    </location>
    <ligand>
        <name>GTP</name>
        <dbReference type="ChEBI" id="CHEBI:37565"/>
    </ligand>
</feature>
<dbReference type="InterPro" id="IPR004881">
    <property type="entry name" value="Ribosome_biogen_GTPase_RsgA"/>
</dbReference>
<dbReference type="Proteomes" id="UP000619293">
    <property type="component" value="Unassembled WGS sequence"/>
</dbReference>
<keyword evidence="6 10" id="KW-0378">Hydrolase</keyword>
<feature type="binding site" evidence="10">
    <location>
        <position position="297"/>
    </location>
    <ligand>
        <name>Zn(2+)</name>
        <dbReference type="ChEBI" id="CHEBI:29105"/>
    </ligand>
</feature>
<dbReference type="GO" id="GO:0005737">
    <property type="term" value="C:cytoplasm"/>
    <property type="evidence" value="ECO:0007669"/>
    <property type="project" value="UniProtKB-SubCell"/>
</dbReference>
<gene>
    <name evidence="14" type="primary">rsgA_1</name>
    <name evidence="10" type="synonym">rsgA</name>
    <name evidence="14" type="ORF">Cch02nite_01960</name>
</gene>
<evidence type="ECO:0000313" key="15">
    <source>
        <dbReference type="Proteomes" id="UP000619293"/>
    </source>
</evidence>
<evidence type="ECO:0000256" key="8">
    <source>
        <dbReference type="ARBA" id="ARBA00022884"/>
    </source>
</evidence>
<comment type="caution">
    <text evidence="14">The sequence shown here is derived from an EMBL/GenBank/DDBJ whole genome shotgun (WGS) entry which is preliminary data.</text>
</comment>
<sequence length="352" mass="37064">MTVSLSSLGWDDHFASAYPLFDRPDHVPGRVVRADRGICTVLTGTGTARAGLGGPAMIAAAADPVALPCAGDWVALRHWPDNRTTIEAVLPRRSAIVRRTADKDATGQVLAANIDTAAVIASPDPLPEPSTIERLLALVWDSGAQPLLIITKADLVADPQALADQLAELAPGVEAIAVSAETGAGMDALRPLVAHGRTLGLVGASGAGKSTLVNALIGATVMQTQAIRRVDGKGRHTTTYRALVPVPGGGAVLDTPGIRAVGLLDGEQGLDRTFADIVALIEKCRFQDCAHDSEPGCAVRAELADGGLTARRWESWCKLQRELAFESRRARARRTGRGGPASRPAHWNYRSR</sequence>
<dbReference type="GO" id="GO:0003924">
    <property type="term" value="F:GTPase activity"/>
    <property type="evidence" value="ECO:0007669"/>
    <property type="project" value="UniProtKB-UniRule"/>
</dbReference>
<dbReference type="GO" id="GO:0019843">
    <property type="term" value="F:rRNA binding"/>
    <property type="evidence" value="ECO:0007669"/>
    <property type="project" value="UniProtKB-KW"/>
</dbReference>
<dbReference type="RefSeq" id="WP_191840970.1">
    <property type="nucleotide sequence ID" value="NZ_BAAALB010000004.1"/>
</dbReference>